<keyword evidence="1" id="KW-0472">Membrane</keyword>
<keyword evidence="1" id="KW-0812">Transmembrane</keyword>
<feature type="transmembrane region" description="Helical" evidence="1">
    <location>
        <begin position="17"/>
        <end position="41"/>
    </location>
</feature>
<proteinExistence type="predicted"/>
<accession>A0A517PBP2</accession>
<dbReference type="EMBL" id="CP036265">
    <property type="protein sequence ID" value="QDT16797.1"/>
    <property type="molecule type" value="Genomic_DNA"/>
</dbReference>
<dbReference type="KEGG" id="acaf:CA12_29040"/>
<dbReference type="Proteomes" id="UP000318741">
    <property type="component" value="Chromosome"/>
</dbReference>
<evidence type="ECO:0000313" key="3">
    <source>
        <dbReference type="Proteomes" id="UP000318741"/>
    </source>
</evidence>
<name>A0A517PBP2_9PLAN</name>
<evidence type="ECO:0000256" key="1">
    <source>
        <dbReference type="SAM" id="Phobius"/>
    </source>
</evidence>
<reference evidence="2 3" key="1">
    <citation type="submission" date="2019-02" db="EMBL/GenBank/DDBJ databases">
        <title>Deep-cultivation of Planctomycetes and their phenomic and genomic characterization uncovers novel biology.</title>
        <authorList>
            <person name="Wiegand S."/>
            <person name="Jogler M."/>
            <person name="Boedeker C."/>
            <person name="Pinto D."/>
            <person name="Vollmers J."/>
            <person name="Rivas-Marin E."/>
            <person name="Kohn T."/>
            <person name="Peeters S.H."/>
            <person name="Heuer A."/>
            <person name="Rast P."/>
            <person name="Oberbeckmann S."/>
            <person name="Bunk B."/>
            <person name="Jeske O."/>
            <person name="Meyerdierks A."/>
            <person name="Storesund J.E."/>
            <person name="Kallscheuer N."/>
            <person name="Luecker S."/>
            <person name="Lage O.M."/>
            <person name="Pohl T."/>
            <person name="Merkel B.J."/>
            <person name="Hornburger P."/>
            <person name="Mueller R.-W."/>
            <person name="Bruemmer F."/>
            <person name="Labrenz M."/>
            <person name="Spormann A.M."/>
            <person name="Op den Camp H."/>
            <person name="Overmann J."/>
            <person name="Amann R."/>
            <person name="Jetten M.S.M."/>
            <person name="Mascher T."/>
            <person name="Medema M.H."/>
            <person name="Devos D.P."/>
            <person name="Kaster A.-K."/>
            <person name="Ovreas L."/>
            <person name="Rohde M."/>
            <person name="Galperin M.Y."/>
            <person name="Jogler C."/>
        </authorList>
    </citation>
    <scope>NUCLEOTIDE SEQUENCE [LARGE SCALE GENOMIC DNA]</scope>
    <source>
        <strain evidence="2 3">CA12</strain>
    </source>
</reference>
<dbReference type="RefSeq" id="WP_145359726.1">
    <property type="nucleotide sequence ID" value="NZ_CP036265.1"/>
</dbReference>
<sequence length="156" mass="17122">MKLVAESEHSTTTGKRAWLLVCWLVLPWLVSFLLLVGLIGFTPGPYLGAAGSIPRQQPGLVADVINVWEPSPPTAPVTQFYLMVGWDMHVLTHANATRQDWQWRAGGLSAGRGSSSLSRSVWAACRIWWLLPLPALASAAGLWRWTRRQGSPSPPV</sequence>
<gene>
    <name evidence="2" type="ORF">CA12_29040</name>
</gene>
<keyword evidence="1" id="KW-1133">Transmembrane helix</keyword>
<protein>
    <submittedName>
        <fullName evidence="2">Uncharacterized protein</fullName>
    </submittedName>
</protein>
<keyword evidence="3" id="KW-1185">Reference proteome</keyword>
<evidence type="ECO:0000313" key="2">
    <source>
        <dbReference type="EMBL" id="QDT16797.1"/>
    </source>
</evidence>
<organism evidence="2 3">
    <name type="scientific">Alienimonas californiensis</name>
    <dbReference type="NCBI Taxonomy" id="2527989"/>
    <lineage>
        <taxon>Bacteria</taxon>
        <taxon>Pseudomonadati</taxon>
        <taxon>Planctomycetota</taxon>
        <taxon>Planctomycetia</taxon>
        <taxon>Planctomycetales</taxon>
        <taxon>Planctomycetaceae</taxon>
        <taxon>Alienimonas</taxon>
    </lineage>
</organism>
<dbReference type="AlphaFoldDB" id="A0A517PBP2"/>